<keyword evidence="8" id="KW-0698">rRNA processing</keyword>
<dbReference type="GO" id="GO:0004525">
    <property type="term" value="F:ribonuclease III activity"/>
    <property type="evidence" value="ECO:0007669"/>
    <property type="project" value="UniProtKB-EC"/>
</dbReference>
<keyword evidence="3 8" id="KW-0507">mRNA processing</keyword>
<comment type="caution">
    <text evidence="11">The sequence shown here is derived from an EMBL/GenBank/DDBJ whole genome shotgun (WGS) entry which is preliminary data.</text>
</comment>
<comment type="similarity">
    <text evidence="2">Belongs to the ribonuclease III family.</text>
</comment>
<feature type="binding site" evidence="8">
    <location>
        <position position="64"/>
    </location>
    <ligand>
        <name>Mg(2+)</name>
        <dbReference type="ChEBI" id="CHEBI:18420"/>
    </ligand>
</feature>
<dbReference type="SMART" id="SM00358">
    <property type="entry name" value="DSRM"/>
    <property type="match status" value="1"/>
</dbReference>
<evidence type="ECO:0000256" key="8">
    <source>
        <dbReference type="HAMAP-Rule" id="MF_00104"/>
    </source>
</evidence>
<keyword evidence="8" id="KW-0479">Metal-binding</keyword>
<dbReference type="NCBIfam" id="TIGR02191">
    <property type="entry name" value="RNaseIII"/>
    <property type="match status" value="1"/>
</dbReference>
<dbReference type="SUPFAM" id="SSF69065">
    <property type="entry name" value="RNase III domain-like"/>
    <property type="match status" value="1"/>
</dbReference>
<dbReference type="EMBL" id="JBCHKQ010000002">
    <property type="protein sequence ID" value="MEM5947759.1"/>
    <property type="molecule type" value="Genomic_DNA"/>
</dbReference>
<evidence type="ECO:0000256" key="2">
    <source>
        <dbReference type="ARBA" id="ARBA00010183"/>
    </source>
</evidence>
<dbReference type="SUPFAM" id="SSF54768">
    <property type="entry name" value="dsRNA-binding domain-like"/>
    <property type="match status" value="1"/>
</dbReference>
<dbReference type="HAMAP" id="MF_00104">
    <property type="entry name" value="RNase_III"/>
    <property type="match status" value="1"/>
</dbReference>
<feature type="binding site" evidence="8">
    <location>
        <position position="137"/>
    </location>
    <ligand>
        <name>Mg(2+)</name>
        <dbReference type="ChEBI" id="CHEBI:18420"/>
    </ligand>
</feature>
<comment type="subcellular location">
    <subcellularLocation>
        <location evidence="8">Cytoplasm</location>
    </subcellularLocation>
</comment>
<comment type="function">
    <text evidence="8">Digests double-stranded RNA. Involved in the processing of primary rRNA transcript to yield the immediate precursors to the large and small rRNAs (23S and 16S). Processes some mRNAs, and tRNAs when they are encoded in the rRNA operon. Processes pre-crRNA and tracrRNA of type II CRISPR loci if present in the organism.</text>
</comment>
<sequence>MWLLKGLFDSSAPSKISEDRRKELLLFEKQNGIRFRSLELLNLAFSHRSYAHEQVGVGDNERLEFLGDSVLGLAVADYLYNTFPDKAEGELARIKSFVVSEDTLYDVALKIKVDNFILISKGEEFSGGRSKKALLADATEAIIGAYYLDAGFEAAKDFVLRLIVPEIDKVVENRHKKDYKTLLQEYVQKNFKTYPKYRLVQKKGPDHNRTFVIEVMILDKSYGPGKGKNKKEAEQDAAAIAYKALAGSNTN</sequence>
<dbReference type="EC" id="3.1.26.3" evidence="8"/>
<evidence type="ECO:0000256" key="1">
    <source>
        <dbReference type="ARBA" id="ARBA00000109"/>
    </source>
</evidence>
<dbReference type="PANTHER" id="PTHR11207:SF0">
    <property type="entry name" value="RIBONUCLEASE 3"/>
    <property type="match status" value="1"/>
</dbReference>
<dbReference type="InterPro" id="IPR000999">
    <property type="entry name" value="RNase_III_dom"/>
</dbReference>
<evidence type="ECO:0000313" key="11">
    <source>
        <dbReference type="EMBL" id="MEM5947759.1"/>
    </source>
</evidence>
<evidence type="ECO:0000256" key="3">
    <source>
        <dbReference type="ARBA" id="ARBA00022664"/>
    </source>
</evidence>
<dbReference type="PROSITE" id="PS00517">
    <property type="entry name" value="RNASE_3_1"/>
    <property type="match status" value="1"/>
</dbReference>
<feature type="binding site" evidence="8">
    <location>
        <position position="140"/>
    </location>
    <ligand>
        <name>Mg(2+)</name>
        <dbReference type="ChEBI" id="CHEBI:18420"/>
    </ligand>
</feature>
<dbReference type="RefSeq" id="WP_420069209.1">
    <property type="nucleotide sequence ID" value="NZ_JBCHKQ010000002.1"/>
</dbReference>
<comment type="catalytic activity">
    <reaction evidence="1 8">
        <text>Endonucleolytic cleavage to 5'-phosphomonoester.</text>
        <dbReference type="EC" id="3.1.26.3"/>
    </reaction>
</comment>
<dbReference type="Pfam" id="PF00035">
    <property type="entry name" value="dsrm"/>
    <property type="match status" value="1"/>
</dbReference>
<evidence type="ECO:0000256" key="5">
    <source>
        <dbReference type="ARBA" id="ARBA00022759"/>
    </source>
</evidence>
<comment type="subunit">
    <text evidence="8">Homodimer.</text>
</comment>
<evidence type="ECO:0000256" key="6">
    <source>
        <dbReference type="ARBA" id="ARBA00022801"/>
    </source>
</evidence>
<accession>A0ABU9UB79</accession>
<feature type="domain" description="DRBM" evidence="9">
    <location>
        <begin position="178"/>
        <end position="247"/>
    </location>
</feature>
<dbReference type="InterPro" id="IPR011907">
    <property type="entry name" value="RNase_III"/>
</dbReference>
<dbReference type="SMART" id="SM00535">
    <property type="entry name" value="RIBOc"/>
    <property type="match status" value="1"/>
</dbReference>
<evidence type="ECO:0000256" key="4">
    <source>
        <dbReference type="ARBA" id="ARBA00022722"/>
    </source>
</evidence>
<dbReference type="Gene3D" id="3.30.160.20">
    <property type="match status" value="1"/>
</dbReference>
<dbReference type="InterPro" id="IPR014720">
    <property type="entry name" value="dsRBD_dom"/>
</dbReference>
<keyword evidence="12" id="KW-1185">Reference proteome</keyword>
<feature type="active site" evidence="8">
    <location>
        <position position="140"/>
    </location>
</feature>
<feature type="active site" evidence="8">
    <location>
        <position position="68"/>
    </location>
</feature>
<organism evidence="11 12">
    <name type="scientific">Rarispira pelagica</name>
    <dbReference type="NCBI Taxonomy" id="3141764"/>
    <lineage>
        <taxon>Bacteria</taxon>
        <taxon>Pseudomonadati</taxon>
        <taxon>Spirochaetota</taxon>
        <taxon>Spirochaetia</taxon>
        <taxon>Winmispirales</taxon>
        <taxon>Winmispiraceae</taxon>
        <taxon>Rarispira</taxon>
    </lineage>
</organism>
<keyword evidence="8" id="KW-0819">tRNA processing</keyword>
<dbReference type="Proteomes" id="UP001466331">
    <property type="component" value="Unassembled WGS sequence"/>
</dbReference>
<protein>
    <recommendedName>
        <fullName evidence="8">Ribonuclease 3</fullName>
        <ecNumber evidence="8">3.1.26.3</ecNumber>
    </recommendedName>
    <alternativeName>
        <fullName evidence="8">Ribonuclease III</fullName>
        <shortName evidence="8">RNase III</shortName>
    </alternativeName>
</protein>
<keyword evidence="7 8" id="KW-0694">RNA-binding</keyword>
<dbReference type="CDD" id="cd10845">
    <property type="entry name" value="DSRM_RNAse_III_family"/>
    <property type="match status" value="1"/>
</dbReference>
<keyword evidence="8" id="KW-0699">rRNA-binding</keyword>
<feature type="domain" description="RNase III" evidence="10">
    <location>
        <begin position="24"/>
        <end position="151"/>
    </location>
</feature>
<dbReference type="CDD" id="cd00593">
    <property type="entry name" value="RIBOc"/>
    <property type="match status" value="1"/>
</dbReference>
<dbReference type="PROSITE" id="PS50142">
    <property type="entry name" value="RNASE_3_2"/>
    <property type="match status" value="1"/>
</dbReference>
<evidence type="ECO:0000313" key="12">
    <source>
        <dbReference type="Proteomes" id="UP001466331"/>
    </source>
</evidence>
<dbReference type="PROSITE" id="PS50137">
    <property type="entry name" value="DS_RBD"/>
    <property type="match status" value="1"/>
</dbReference>
<evidence type="ECO:0000259" key="9">
    <source>
        <dbReference type="PROSITE" id="PS50137"/>
    </source>
</evidence>
<name>A0ABU9UB79_9SPIR</name>
<evidence type="ECO:0000256" key="7">
    <source>
        <dbReference type="ARBA" id="ARBA00022884"/>
    </source>
</evidence>
<keyword evidence="4 8" id="KW-0540">Nuclease</keyword>
<keyword evidence="6 8" id="KW-0378">Hydrolase</keyword>
<dbReference type="Pfam" id="PF14622">
    <property type="entry name" value="Ribonucleas_3_3"/>
    <property type="match status" value="1"/>
</dbReference>
<dbReference type="Gene3D" id="1.10.1520.10">
    <property type="entry name" value="Ribonuclease III domain"/>
    <property type="match status" value="1"/>
</dbReference>
<proteinExistence type="inferred from homology"/>
<dbReference type="PANTHER" id="PTHR11207">
    <property type="entry name" value="RIBONUCLEASE III"/>
    <property type="match status" value="1"/>
</dbReference>
<keyword evidence="8" id="KW-0460">Magnesium</keyword>
<dbReference type="InterPro" id="IPR036389">
    <property type="entry name" value="RNase_III_sf"/>
</dbReference>
<keyword evidence="5 8" id="KW-0255">Endonuclease</keyword>
<gene>
    <name evidence="8 11" type="primary">rnc</name>
    <name evidence="11" type="ORF">WKV44_04295</name>
</gene>
<evidence type="ECO:0000259" key="10">
    <source>
        <dbReference type="PROSITE" id="PS50142"/>
    </source>
</evidence>
<keyword evidence="8" id="KW-0963">Cytoplasm</keyword>
<comment type="cofactor">
    <cofactor evidence="8">
        <name>Mg(2+)</name>
        <dbReference type="ChEBI" id="CHEBI:18420"/>
    </cofactor>
</comment>
<reference evidence="11 12" key="1">
    <citation type="submission" date="2024-03" db="EMBL/GenBank/DDBJ databases">
        <title>Ignisphaera cupida sp. nov., a hyperthermophilic hydrolytic archaeon from a hot spring of Kamchatka, and proposal of Ignisphaeraceae fam. nov.</title>
        <authorList>
            <person name="Podosokorskaya O.A."/>
            <person name="Elcheninov A.G."/>
            <person name="Maltseva A.I."/>
            <person name="Zayulina K.S."/>
            <person name="Novikov A."/>
            <person name="Merkel A.Y."/>
        </authorList>
    </citation>
    <scope>NUCLEOTIDE SEQUENCE [LARGE SCALE GENOMIC DNA]</scope>
    <source>
        <strain evidence="11 12">38H-sp</strain>
    </source>
</reference>